<keyword evidence="4" id="KW-0805">Transcription regulation</keyword>
<dbReference type="AlphaFoldDB" id="A0A1E3QAL5"/>
<evidence type="ECO:0000256" key="4">
    <source>
        <dbReference type="ARBA" id="ARBA00023015"/>
    </source>
</evidence>
<proteinExistence type="predicted"/>
<feature type="domain" description="Zn(2)-C6 fungal-type" evidence="9">
    <location>
        <begin position="132"/>
        <end position="162"/>
    </location>
</feature>
<feature type="compositionally biased region" description="Polar residues" evidence="8">
    <location>
        <begin position="310"/>
        <end position="319"/>
    </location>
</feature>
<dbReference type="PANTHER" id="PTHR47782:SF12">
    <property type="entry name" value="ZN(II)2CYS6 TRANSCRIPTION FACTOR (EUROFUNG)"/>
    <property type="match status" value="1"/>
</dbReference>
<evidence type="ECO:0000256" key="6">
    <source>
        <dbReference type="ARBA" id="ARBA00023163"/>
    </source>
</evidence>
<feature type="compositionally biased region" description="Low complexity" evidence="8">
    <location>
        <begin position="13"/>
        <end position="60"/>
    </location>
</feature>
<feature type="compositionally biased region" description="Low complexity" evidence="8">
    <location>
        <begin position="95"/>
        <end position="106"/>
    </location>
</feature>
<feature type="compositionally biased region" description="Polar residues" evidence="8">
    <location>
        <begin position="61"/>
        <end position="70"/>
    </location>
</feature>
<dbReference type="PROSITE" id="PS50048">
    <property type="entry name" value="ZN2_CY6_FUNGAL_2"/>
    <property type="match status" value="1"/>
</dbReference>
<dbReference type="PROSITE" id="PS00463">
    <property type="entry name" value="ZN2_CY6_FUNGAL_1"/>
    <property type="match status" value="1"/>
</dbReference>
<comment type="subcellular location">
    <subcellularLocation>
        <location evidence="1">Nucleus</location>
    </subcellularLocation>
</comment>
<feature type="compositionally biased region" description="Basic and acidic residues" evidence="8">
    <location>
        <begin position="324"/>
        <end position="333"/>
    </location>
</feature>
<dbReference type="Proteomes" id="UP000094385">
    <property type="component" value="Unassembled WGS sequence"/>
</dbReference>
<keyword evidence="2" id="KW-0479">Metal-binding</keyword>
<dbReference type="SMART" id="SM00066">
    <property type="entry name" value="GAL4"/>
    <property type="match status" value="1"/>
</dbReference>
<keyword evidence="7" id="KW-0539">Nucleus</keyword>
<dbReference type="Gene3D" id="4.10.240.10">
    <property type="entry name" value="Zn(2)-C6 fungal-type DNA-binding domain"/>
    <property type="match status" value="1"/>
</dbReference>
<evidence type="ECO:0000259" key="9">
    <source>
        <dbReference type="PROSITE" id="PS50048"/>
    </source>
</evidence>
<dbReference type="EMBL" id="KV454291">
    <property type="protein sequence ID" value="ODQ74711.1"/>
    <property type="molecule type" value="Genomic_DNA"/>
</dbReference>
<feature type="region of interest" description="Disordered" evidence="8">
    <location>
        <begin position="93"/>
        <end position="126"/>
    </location>
</feature>
<dbReference type="Pfam" id="PF04082">
    <property type="entry name" value="Fungal_trans"/>
    <property type="match status" value="1"/>
</dbReference>
<dbReference type="SUPFAM" id="SSF57701">
    <property type="entry name" value="Zn2/Cys6 DNA-binding domain"/>
    <property type="match status" value="1"/>
</dbReference>
<dbReference type="GO" id="GO:0008270">
    <property type="term" value="F:zinc ion binding"/>
    <property type="evidence" value="ECO:0007669"/>
    <property type="project" value="InterPro"/>
</dbReference>
<evidence type="ECO:0000313" key="10">
    <source>
        <dbReference type="EMBL" id="ODQ74711.1"/>
    </source>
</evidence>
<sequence>MTPTPPPVSASVLPRSASSTPSLSVSSTASTDSRSVQISPSPSLSLSNSASSSSAPTITNEPTFSTGRFQSSSPLSVSRSLSADVNDQIHVFRVSSTQGQQKSGTSERNFHDPHSQQQKHGRAAAARRTIQACERCHKRRTKCDGKYPECMACVKASVRCQYVNNRSGAVLYPHGYVTALEERVSWLERTIHDQFPELNITESPTGSKVNLSPSQSKPSMQAARIYQRYRVGPEHYYYEAFRNPAETLDELAVHVGFLSLGSAAEQSVAADAPAEPRFIGSSSGLAVASNVNRIIKEMGIQRPLTTTTAEIRSSYTKSPATDGVKADGEENKYDPLVPPLTPGPDDEFWPPYEEAVKLVRAGFEEIVFYPILNSHTFMVYLRHSYEPDTMHVLRGIPGWRLTLFMMCAIGSAAMGLRDKQRGYFALATHSAQKALMKDNIRALRALLLLALYSFYDPEGASAWLAVGTALRIAIALGFHRQSSAANLNLINQETRKRVFWAIYSLDRILSTILGRPITLHDRDIDIAHYLDLGNDPEMTGDMSSGNPFHTDVSIALHMVKLRQLATRILLSVHHTAQWACPRPDESLLEELHRSLDDWKSNLPRITIAPERTRMRVEIEYHEHLMLLYRPSPLFPVPSTSAAAICANSASTAIELYAILYSSFTNPPTFIACRGVFTAALTLLWAHFSCREYSLQLLSTRTIMTSLETAERCLTAGSRSWAFAERCAEVLVRFIAVLDQSERMSMEMSISGSSEVPGADAATHTVGDVQDLLGDVPFDISGFSCLFSGRGLMAYADPQPVHVQQQPLRSEPEVLGQAQYVYPVYTSQPQQQQERHTTSDIMHIPGDLQLPTPDIDMMAARREFELYNSKLMSEVFGSCSIAHSAMNANANGFGGAEMQGDGQVQRHGQGPIFQFEDFMDLV</sequence>
<evidence type="ECO:0000256" key="3">
    <source>
        <dbReference type="ARBA" id="ARBA00022833"/>
    </source>
</evidence>
<dbReference type="GO" id="GO:0006351">
    <property type="term" value="P:DNA-templated transcription"/>
    <property type="evidence" value="ECO:0007669"/>
    <property type="project" value="InterPro"/>
</dbReference>
<dbReference type="InterPro" id="IPR001138">
    <property type="entry name" value="Zn2Cys6_DnaBD"/>
</dbReference>
<feature type="region of interest" description="Disordered" evidence="8">
    <location>
        <begin position="310"/>
        <end position="335"/>
    </location>
</feature>
<dbReference type="SMART" id="SM00906">
    <property type="entry name" value="Fungal_trans"/>
    <property type="match status" value="1"/>
</dbReference>
<keyword evidence="5" id="KW-0238">DNA-binding</keyword>
<dbReference type="CDD" id="cd00067">
    <property type="entry name" value="GAL4"/>
    <property type="match status" value="1"/>
</dbReference>
<dbReference type="GO" id="GO:0005634">
    <property type="term" value="C:nucleus"/>
    <property type="evidence" value="ECO:0007669"/>
    <property type="project" value="UniProtKB-SubCell"/>
</dbReference>
<protein>
    <recommendedName>
        <fullName evidence="9">Zn(2)-C6 fungal-type domain-containing protein</fullName>
    </recommendedName>
</protein>
<evidence type="ECO:0000256" key="7">
    <source>
        <dbReference type="ARBA" id="ARBA00023242"/>
    </source>
</evidence>
<evidence type="ECO:0000256" key="8">
    <source>
        <dbReference type="SAM" id="MobiDB-lite"/>
    </source>
</evidence>
<keyword evidence="3" id="KW-0862">Zinc</keyword>
<dbReference type="GO" id="GO:0043565">
    <property type="term" value="F:sequence-specific DNA binding"/>
    <property type="evidence" value="ECO:0007669"/>
    <property type="project" value="TreeGrafter"/>
</dbReference>
<keyword evidence="11" id="KW-1185">Reference proteome</keyword>
<accession>A0A1E3QAL5</accession>
<evidence type="ECO:0000313" key="11">
    <source>
        <dbReference type="Proteomes" id="UP000094385"/>
    </source>
</evidence>
<reference evidence="10 11" key="1">
    <citation type="journal article" date="2016" name="Proc. Natl. Acad. Sci. U.S.A.">
        <title>Comparative genomics of biotechnologically important yeasts.</title>
        <authorList>
            <person name="Riley R."/>
            <person name="Haridas S."/>
            <person name="Wolfe K.H."/>
            <person name="Lopes M.R."/>
            <person name="Hittinger C.T."/>
            <person name="Goeker M."/>
            <person name="Salamov A.A."/>
            <person name="Wisecaver J.H."/>
            <person name="Long T.M."/>
            <person name="Calvey C.H."/>
            <person name="Aerts A.L."/>
            <person name="Barry K.W."/>
            <person name="Choi C."/>
            <person name="Clum A."/>
            <person name="Coughlan A.Y."/>
            <person name="Deshpande S."/>
            <person name="Douglass A.P."/>
            <person name="Hanson S.J."/>
            <person name="Klenk H.-P."/>
            <person name="LaButti K.M."/>
            <person name="Lapidus A."/>
            <person name="Lindquist E.A."/>
            <person name="Lipzen A.M."/>
            <person name="Meier-Kolthoff J.P."/>
            <person name="Ohm R.A."/>
            <person name="Otillar R.P."/>
            <person name="Pangilinan J.L."/>
            <person name="Peng Y."/>
            <person name="Rokas A."/>
            <person name="Rosa C.A."/>
            <person name="Scheuner C."/>
            <person name="Sibirny A.A."/>
            <person name="Slot J.C."/>
            <person name="Stielow J.B."/>
            <person name="Sun H."/>
            <person name="Kurtzman C.P."/>
            <person name="Blackwell M."/>
            <person name="Grigoriev I.V."/>
            <person name="Jeffries T.W."/>
        </authorList>
    </citation>
    <scope>NUCLEOTIDE SEQUENCE [LARGE SCALE GENOMIC DNA]</scope>
    <source>
        <strain evidence="10 11">NRRL Y-11557</strain>
    </source>
</reference>
<feature type="region of interest" description="Disordered" evidence="8">
    <location>
        <begin position="1"/>
        <end position="73"/>
    </location>
</feature>
<dbReference type="PANTHER" id="PTHR47782">
    <property type="entry name" value="ZN(II)2CYS6 TRANSCRIPTION FACTOR (EUROFUNG)-RELATED"/>
    <property type="match status" value="1"/>
</dbReference>
<keyword evidence="6" id="KW-0804">Transcription</keyword>
<dbReference type="STRING" id="675824.A0A1E3QAL5"/>
<dbReference type="InterPro" id="IPR052202">
    <property type="entry name" value="Yeast_MetPath_Reg"/>
</dbReference>
<gene>
    <name evidence="10" type="ORF">LIPSTDRAFT_1480</name>
</gene>
<dbReference type="InterPro" id="IPR007219">
    <property type="entry name" value="XnlR_reg_dom"/>
</dbReference>
<dbReference type="CDD" id="cd12148">
    <property type="entry name" value="fungal_TF_MHR"/>
    <property type="match status" value="1"/>
</dbReference>
<dbReference type="InterPro" id="IPR036864">
    <property type="entry name" value="Zn2-C6_fun-type_DNA-bd_sf"/>
</dbReference>
<dbReference type="GO" id="GO:0000981">
    <property type="term" value="F:DNA-binding transcription factor activity, RNA polymerase II-specific"/>
    <property type="evidence" value="ECO:0007669"/>
    <property type="project" value="InterPro"/>
</dbReference>
<dbReference type="GO" id="GO:0045944">
    <property type="term" value="P:positive regulation of transcription by RNA polymerase II"/>
    <property type="evidence" value="ECO:0007669"/>
    <property type="project" value="TreeGrafter"/>
</dbReference>
<evidence type="ECO:0000256" key="2">
    <source>
        <dbReference type="ARBA" id="ARBA00022723"/>
    </source>
</evidence>
<organism evidence="10 11">
    <name type="scientific">Lipomyces starkeyi NRRL Y-11557</name>
    <dbReference type="NCBI Taxonomy" id="675824"/>
    <lineage>
        <taxon>Eukaryota</taxon>
        <taxon>Fungi</taxon>
        <taxon>Dikarya</taxon>
        <taxon>Ascomycota</taxon>
        <taxon>Saccharomycotina</taxon>
        <taxon>Lipomycetes</taxon>
        <taxon>Lipomycetales</taxon>
        <taxon>Lipomycetaceae</taxon>
        <taxon>Lipomyces</taxon>
    </lineage>
</organism>
<evidence type="ECO:0000256" key="1">
    <source>
        <dbReference type="ARBA" id="ARBA00004123"/>
    </source>
</evidence>
<dbReference type="Pfam" id="PF00172">
    <property type="entry name" value="Zn_clus"/>
    <property type="match status" value="1"/>
</dbReference>
<evidence type="ECO:0000256" key="5">
    <source>
        <dbReference type="ARBA" id="ARBA00023125"/>
    </source>
</evidence>
<name>A0A1E3QAL5_LIPST</name>
<dbReference type="OrthoDB" id="189997at2759"/>